<dbReference type="RefSeq" id="WP_186087622.1">
    <property type="nucleotide sequence ID" value="NZ_BMDB01000001.1"/>
</dbReference>
<gene>
    <name evidence="1" type="primary">trmK</name>
    <name evidence="1" type="ORF">JEOSCH030_01196</name>
</gene>
<dbReference type="Pfam" id="PF04816">
    <property type="entry name" value="TrmK"/>
    <property type="match status" value="1"/>
</dbReference>
<keyword evidence="1" id="KW-0489">Methyltransferase</keyword>
<evidence type="ECO:0000313" key="1">
    <source>
        <dbReference type="EMBL" id="CAD2076982.1"/>
    </source>
</evidence>
<dbReference type="Gene3D" id="3.40.50.150">
    <property type="entry name" value="Vaccinia Virus protein VP39"/>
    <property type="match status" value="1"/>
</dbReference>
<organism evidence="1 2">
    <name type="scientific">Phocicoccus schoeneichii</name>
    <dbReference type="NCBI Taxonomy" id="1812261"/>
    <lineage>
        <taxon>Bacteria</taxon>
        <taxon>Bacillati</taxon>
        <taxon>Bacillota</taxon>
        <taxon>Bacilli</taxon>
        <taxon>Bacillales</taxon>
        <taxon>Salinicoccaceae</taxon>
        <taxon>Phocicoccus</taxon>
    </lineage>
</organism>
<comment type="caution">
    <text evidence="1">The sequence shown here is derived from an EMBL/GenBank/DDBJ whole genome shotgun (WGS) entry which is preliminary data.</text>
</comment>
<dbReference type="Gene3D" id="1.10.287.1890">
    <property type="match status" value="1"/>
</dbReference>
<dbReference type="PIRSF" id="PIRSF018637">
    <property type="entry name" value="TrmK"/>
    <property type="match status" value="1"/>
</dbReference>
<protein>
    <submittedName>
        <fullName evidence="1">tRNA (Adenine(22)-N(1))-methyltransferase</fullName>
    </submittedName>
</protein>
<dbReference type="AlphaFoldDB" id="A0A6V7RHA8"/>
<accession>A0A6V7RHA8</accession>
<dbReference type="GO" id="GO:0032259">
    <property type="term" value="P:methylation"/>
    <property type="evidence" value="ECO:0007669"/>
    <property type="project" value="UniProtKB-KW"/>
</dbReference>
<sequence length="228" mass="25982">MIDNRLLKVSEYINGDTLLDVGSDHAYLAIYAVQNDLVKNAICGEVVNGPYENSLKNVRLNMLDDKIDVRLGSGLLVLDNEKIDTITICGMGGPLIADIIEEGFVKLINKPRFILSANTFAEPIRRVLVNRGYHVVDETIVKDEKKELYYETIVMDYGKEEYSEEEFYFGPINLEKRSEMFLERLNGEAEHLNTVIETINNKSKNKSGLDVLESRYKRIKAVLDNENK</sequence>
<name>A0A6V7RHA8_9BACL</name>
<dbReference type="InterPro" id="IPR006901">
    <property type="entry name" value="TrmK"/>
</dbReference>
<dbReference type="PANTHER" id="PTHR38451">
    <property type="entry name" value="TRNA (ADENINE(22)-N(1))-METHYLTRANSFERASE"/>
    <property type="match status" value="1"/>
</dbReference>
<dbReference type="InterPro" id="IPR029063">
    <property type="entry name" value="SAM-dependent_MTases_sf"/>
</dbReference>
<dbReference type="Proteomes" id="UP000521032">
    <property type="component" value="Unassembled WGS sequence"/>
</dbReference>
<proteinExistence type="predicted"/>
<dbReference type="GO" id="GO:0160105">
    <property type="term" value="F:tRNA (adenine(22)-N1)-methyltransferase activity"/>
    <property type="evidence" value="ECO:0007669"/>
    <property type="project" value="InterPro"/>
</dbReference>
<dbReference type="SUPFAM" id="SSF53335">
    <property type="entry name" value="S-adenosyl-L-methionine-dependent methyltransferases"/>
    <property type="match status" value="1"/>
</dbReference>
<evidence type="ECO:0000313" key="2">
    <source>
        <dbReference type="Proteomes" id="UP000521032"/>
    </source>
</evidence>
<dbReference type="PANTHER" id="PTHR38451:SF1">
    <property type="entry name" value="TRNA (ADENINE(22)-N(1))-METHYLTRANSFERASE"/>
    <property type="match status" value="1"/>
</dbReference>
<reference evidence="1 2" key="1">
    <citation type="submission" date="2020-07" db="EMBL/GenBank/DDBJ databases">
        <authorList>
            <person name="Criscuolo A."/>
        </authorList>
    </citation>
    <scope>NUCLEOTIDE SEQUENCE [LARGE SCALE GENOMIC DNA]</scope>
    <source>
        <strain evidence="2">CIP 111030</strain>
    </source>
</reference>
<dbReference type="EMBL" id="CAJEWE010000010">
    <property type="protein sequence ID" value="CAD2076982.1"/>
    <property type="molecule type" value="Genomic_DNA"/>
</dbReference>
<keyword evidence="2" id="KW-1185">Reference proteome</keyword>
<keyword evidence="1" id="KW-0808">Transferase</keyword>